<feature type="transmembrane region" description="Helical" evidence="1">
    <location>
        <begin position="103"/>
        <end position="126"/>
    </location>
</feature>
<accession>A0A8J3B4N8</accession>
<dbReference type="Proteomes" id="UP000637720">
    <property type="component" value="Unassembled WGS sequence"/>
</dbReference>
<keyword evidence="1" id="KW-0812">Transmembrane</keyword>
<organism evidence="2 3">
    <name type="scientific">Calditerricola satsumensis</name>
    <dbReference type="NCBI Taxonomy" id="373054"/>
    <lineage>
        <taxon>Bacteria</taxon>
        <taxon>Bacillati</taxon>
        <taxon>Bacillota</taxon>
        <taxon>Bacilli</taxon>
        <taxon>Bacillales</taxon>
        <taxon>Bacillaceae</taxon>
        <taxon>Calditerricola</taxon>
    </lineage>
</organism>
<protein>
    <submittedName>
        <fullName evidence="2">Uncharacterized protein</fullName>
    </submittedName>
</protein>
<dbReference type="Pfam" id="PF11085">
    <property type="entry name" value="YqhR"/>
    <property type="match status" value="1"/>
</dbReference>
<dbReference type="RefSeq" id="WP_054670481.1">
    <property type="nucleotide sequence ID" value="NZ_BMOF01000004.1"/>
</dbReference>
<reference evidence="2" key="1">
    <citation type="journal article" date="2014" name="Int. J. Syst. Evol. Microbiol.">
        <title>Complete genome sequence of Corynebacterium casei LMG S-19264T (=DSM 44701T), isolated from a smear-ripened cheese.</title>
        <authorList>
            <consortium name="US DOE Joint Genome Institute (JGI-PGF)"/>
            <person name="Walter F."/>
            <person name="Albersmeier A."/>
            <person name="Kalinowski J."/>
            <person name="Ruckert C."/>
        </authorList>
    </citation>
    <scope>NUCLEOTIDE SEQUENCE</scope>
    <source>
        <strain evidence="2">JCM 14719</strain>
    </source>
</reference>
<comment type="caution">
    <text evidence="2">The sequence shown here is derived from an EMBL/GenBank/DDBJ whole genome shotgun (WGS) entry which is preliminary data.</text>
</comment>
<evidence type="ECO:0000313" key="3">
    <source>
        <dbReference type="Proteomes" id="UP000637720"/>
    </source>
</evidence>
<reference evidence="2" key="2">
    <citation type="submission" date="2020-09" db="EMBL/GenBank/DDBJ databases">
        <authorList>
            <person name="Sun Q."/>
            <person name="Ohkuma M."/>
        </authorList>
    </citation>
    <scope>NUCLEOTIDE SEQUENCE</scope>
    <source>
        <strain evidence="2">JCM 14719</strain>
    </source>
</reference>
<proteinExistence type="predicted"/>
<keyword evidence="1" id="KW-0472">Membrane</keyword>
<evidence type="ECO:0000313" key="2">
    <source>
        <dbReference type="EMBL" id="GGJ93305.1"/>
    </source>
</evidence>
<name>A0A8J3B4N8_9BACI</name>
<dbReference type="InterPro" id="IPR024563">
    <property type="entry name" value="YqhR"/>
</dbReference>
<evidence type="ECO:0000256" key="1">
    <source>
        <dbReference type="SAM" id="Phobius"/>
    </source>
</evidence>
<dbReference type="AlphaFoldDB" id="A0A8J3B4N8"/>
<sequence>MDSRRVEETSEEIQSRRARTAGRWETAVTVGVAGGLMFSTLHYLAYLFRFTSVSPALWVEWGMGKPFGRTAAGLLLSMAIWTLLSVVVALLYDRAVGRRIHPVGGGVGLGLLLWALVFLGGPMLGLVPGLAQLDIDTLSTELALFLVYGLFVGHSLSDRLRAERTVS</sequence>
<feature type="transmembrane region" description="Helical" evidence="1">
    <location>
        <begin position="68"/>
        <end position="91"/>
    </location>
</feature>
<gene>
    <name evidence="2" type="primary">yqhR</name>
    <name evidence="2" type="ORF">GCM10007043_03770</name>
</gene>
<keyword evidence="3" id="KW-1185">Reference proteome</keyword>
<feature type="transmembrane region" description="Helical" evidence="1">
    <location>
        <begin position="26"/>
        <end position="48"/>
    </location>
</feature>
<feature type="transmembrane region" description="Helical" evidence="1">
    <location>
        <begin position="138"/>
        <end position="157"/>
    </location>
</feature>
<keyword evidence="1" id="KW-1133">Transmembrane helix</keyword>
<dbReference type="EMBL" id="BMOF01000004">
    <property type="protein sequence ID" value="GGJ93305.1"/>
    <property type="molecule type" value="Genomic_DNA"/>
</dbReference>